<accession>A0A1L9AZN6</accession>
<evidence type="ECO:0000256" key="1">
    <source>
        <dbReference type="PROSITE-ProRule" id="PRU00110"/>
    </source>
</evidence>
<dbReference type="PROSITE" id="PS50894">
    <property type="entry name" value="HPT"/>
    <property type="match status" value="1"/>
</dbReference>
<sequence length="125" mass="13569">MAPMEQQALALDVRQLEKLSVLQDEDAPNLVAEMAQGYLARTPARLSRLRELLAAGNAGQLANEAHGLATASGMFGMMRVRQYCKALENLARGSSLEGAEGLLTQVEQAYAEARPLLMAELKLRD</sequence>
<name>A0A1L9AZN6_9BACT</name>
<dbReference type="AlphaFoldDB" id="A0A1L9AZN6"/>
<evidence type="ECO:0000313" key="4">
    <source>
        <dbReference type="Proteomes" id="UP000182229"/>
    </source>
</evidence>
<dbReference type="EMBL" id="MPIN01000014">
    <property type="protein sequence ID" value="OJH35475.1"/>
    <property type="molecule type" value="Genomic_DNA"/>
</dbReference>
<organism evidence="3 4">
    <name type="scientific">Cystobacter ferrugineus</name>
    <dbReference type="NCBI Taxonomy" id="83449"/>
    <lineage>
        <taxon>Bacteria</taxon>
        <taxon>Pseudomonadati</taxon>
        <taxon>Myxococcota</taxon>
        <taxon>Myxococcia</taxon>
        <taxon>Myxococcales</taxon>
        <taxon>Cystobacterineae</taxon>
        <taxon>Archangiaceae</taxon>
        <taxon>Cystobacter</taxon>
    </lineage>
</organism>
<evidence type="ECO:0000259" key="2">
    <source>
        <dbReference type="PROSITE" id="PS50894"/>
    </source>
</evidence>
<keyword evidence="4" id="KW-1185">Reference proteome</keyword>
<evidence type="ECO:0000313" key="3">
    <source>
        <dbReference type="EMBL" id="OJH35475.1"/>
    </source>
</evidence>
<dbReference type="GO" id="GO:0000160">
    <property type="term" value="P:phosphorelay signal transduction system"/>
    <property type="evidence" value="ECO:0007669"/>
    <property type="project" value="InterPro"/>
</dbReference>
<dbReference type="InterPro" id="IPR008207">
    <property type="entry name" value="Sig_transdc_His_kin_Hpt_dom"/>
</dbReference>
<proteinExistence type="predicted"/>
<keyword evidence="1" id="KW-0597">Phosphoprotein</keyword>
<protein>
    <recommendedName>
        <fullName evidence="2">HPt domain-containing protein</fullName>
    </recommendedName>
</protein>
<dbReference type="Pfam" id="PF01627">
    <property type="entry name" value="Hpt"/>
    <property type="match status" value="1"/>
</dbReference>
<dbReference type="InterPro" id="IPR036641">
    <property type="entry name" value="HPT_dom_sf"/>
</dbReference>
<reference evidence="4" key="1">
    <citation type="submission" date="2016-11" db="EMBL/GenBank/DDBJ databases">
        <authorList>
            <person name="Shukria A."/>
            <person name="Stevens D.C."/>
        </authorList>
    </citation>
    <scope>NUCLEOTIDE SEQUENCE [LARGE SCALE GENOMIC DNA]</scope>
    <source>
        <strain evidence="4">Cbfe23</strain>
    </source>
</reference>
<dbReference type="Proteomes" id="UP000182229">
    <property type="component" value="Unassembled WGS sequence"/>
</dbReference>
<feature type="domain" description="HPt" evidence="2">
    <location>
        <begin position="27"/>
        <end position="120"/>
    </location>
</feature>
<dbReference type="SUPFAM" id="SSF47226">
    <property type="entry name" value="Histidine-containing phosphotransfer domain, HPT domain"/>
    <property type="match status" value="1"/>
</dbReference>
<dbReference type="STRING" id="83449.BON30_38755"/>
<dbReference type="OrthoDB" id="5516940at2"/>
<dbReference type="GO" id="GO:0004672">
    <property type="term" value="F:protein kinase activity"/>
    <property type="evidence" value="ECO:0007669"/>
    <property type="project" value="UniProtKB-ARBA"/>
</dbReference>
<feature type="modified residue" description="Phosphohistidine" evidence="1">
    <location>
        <position position="66"/>
    </location>
</feature>
<reference evidence="3 4" key="2">
    <citation type="submission" date="2016-12" db="EMBL/GenBank/DDBJ databases">
        <title>Draft Genome Sequence of Cystobacter ferrugineus Strain Cbfe23.</title>
        <authorList>
            <person name="Akbar S."/>
            <person name="Dowd S.E."/>
            <person name="Stevens D.C."/>
        </authorList>
    </citation>
    <scope>NUCLEOTIDE SEQUENCE [LARGE SCALE GENOMIC DNA]</scope>
    <source>
        <strain evidence="3 4">Cbfe23</strain>
    </source>
</reference>
<comment type="caution">
    <text evidence="3">The sequence shown here is derived from an EMBL/GenBank/DDBJ whole genome shotgun (WGS) entry which is preliminary data.</text>
</comment>
<dbReference type="SMART" id="SM00073">
    <property type="entry name" value="HPT"/>
    <property type="match status" value="1"/>
</dbReference>
<gene>
    <name evidence="3" type="ORF">BON30_38755</name>
</gene>
<dbReference type="Gene3D" id="1.20.120.160">
    <property type="entry name" value="HPT domain"/>
    <property type="match status" value="1"/>
</dbReference>